<keyword evidence="1" id="KW-0812">Transmembrane</keyword>
<evidence type="ECO:0000256" key="1">
    <source>
        <dbReference type="SAM" id="Phobius"/>
    </source>
</evidence>
<organism evidence="2 3">
    <name type="scientific">Gymnopilus dilepis</name>
    <dbReference type="NCBI Taxonomy" id="231916"/>
    <lineage>
        <taxon>Eukaryota</taxon>
        <taxon>Fungi</taxon>
        <taxon>Dikarya</taxon>
        <taxon>Basidiomycota</taxon>
        <taxon>Agaricomycotina</taxon>
        <taxon>Agaricomycetes</taxon>
        <taxon>Agaricomycetidae</taxon>
        <taxon>Agaricales</taxon>
        <taxon>Agaricineae</taxon>
        <taxon>Hymenogastraceae</taxon>
        <taxon>Gymnopilus</taxon>
    </lineage>
</organism>
<dbReference type="InParanoid" id="A0A409YEL9"/>
<keyword evidence="1" id="KW-0472">Membrane</keyword>
<name>A0A409YEL9_9AGAR</name>
<gene>
    <name evidence="2" type="ORF">CVT26_015083</name>
</gene>
<dbReference type="STRING" id="231916.A0A409YEL9"/>
<sequence>MIQNSFLDYIAIRLSIAALRLVAPASFIYLGCCAFFRPQWWNPVLGIIATAEALFYLLVYLPRRVWLQAPPASPPPPLTRAERELIFSRCLKTALDAARPNSSDEPIQPYLTGWFLDLPPNTHPKRDDAVDWILWALFSTSRENVNMDDPELIEELEHYLLGFEKMLGRPLEPGSAKNGQDRIKSIRVTLDPVRMLHRPLIWYLIVASVDTYTSFRLYWLGFKHYTPRAAQWKVTFPPRPLLALLSRSAPEGVAVPYWYRPHTSRTKMPLIFMHGIGIGLYPYIPFICNILSGDVDNGPQGADGDIGILLPELMPISMHMTPSSVPPRPVMLASLELILESLNILEEEEHNRQKRTARVNHDDRNGDAAMRQPLLSREVADGQRYVTNASLSSPRAWDRVVLAAHSYGTFVAGWIVRLCVDADLVDAASAPPSGTTSGLPLSQRIAHLILVDPIPILLSHPAVAHNFLYRDPSTVCPHKLGSVGNLHLELDSQQVQEADDDLPISVPPTAGSIKHDKKPSRACSCFSYSSPAAWQLYYFASRDADVARTLHRAFFWAEGGIWKEEVEAFVRGPDSGEVRRGRNMAVFLGGMDQIVPSEAIRQYLTGEEKWTERWIGLEEDAGADGNSDGQLNAMEDRLSVKKGGERRSGKLEVLFNPRLDHAVLFDDQKWTEPLVEVVRQYLKDI</sequence>
<accession>A0A409YEL9</accession>
<reference evidence="2 3" key="1">
    <citation type="journal article" date="2018" name="Evol. Lett.">
        <title>Horizontal gene cluster transfer increased hallucinogenic mushroom diversity.</title>
        <authorList>
            <person name="Reynolds H.T."/>
            <person name="Vijayakumar V."/>
            <person name="Gluck-Thaler E."/>
            <person name="Korotkin H.B."/>
            <person name="Matheny P.B."/>
            <person name="Slot J.C."/>
        </authorList>
    </citation>
    <scope>NUCLEOTIDE SEQUENCE [LARGE SCALE GENOMIC DNA]</scope>
    <source>
        <strain evidence="2 3">SRW20</strain>
    </source>
</reference>
<feature type="transmembrane region" description="Helical" evidence="1">
    <location>
        <begin position="43"/>
        <end position="61"/>
    </location>
</feature>
<dbReference type="PANTHER" id="PTHR37471">
    <property type="entry name" value="UNNAMED PRODUCT"/>
    <property type="match status" value="1"/>
</dbReference>
<comment type="caution">
    <text evidence="2">The sequence shown here is derived from an EMBL/GenBank/DDBJ whole genome shotgun (WGS) entry which is preliminary data.</text>
</comment>
<keyword evidence="3" id="KW-1185">Reference proteome</keyword>
<proteinExistence type="predicted"/>
<feature type="transmembrane region" description="Helical" evidence="1">
    <location>
        <begin position="12"/>
        <end position="37"/>
    </location>
</feature>
<evidence type="ECO:0008006" key="4">
    <source>
        <dbReference type="Google" id="ProtNLM"/>
    </source>
</evidence>
<dbReference type="EMBL" id="NHYE01000939">
    <property type="protein sequence ID" value="PPR01450.1"/>
    <property type="molecule type" value="Genomic_DNA"/>
</dbReference>
<dbReference type="OrthoDB" id="6431331at2759"/>
<dbReference type="SUPFAM" id="SSF53474">
    <property type="entry name" value="alpha/beta-Hydrolases"/>
    <property type="match status" value="1"/>
</dbReference>
<keyword evidence="1" id="KW-1133">Transmembrane helix</keyword>
<dbReference type="Proteomes" id="UP000284706">
    <property type="component" value="Unassembled WGS sequence"/>
</dbReference>
<dbReference type="InterPro" id="IPR029058">
    <property type="entry name" value="AB_hydrolase_fold"/>
</dbReference>
<dbReference type="AlphaFoldDB" id="A0A409YEL9"/>
<dbReference type="PANTHER" id="PTHR37471:SF1">
    <property type="entry name" value="AB HYDROLASE-1 DOMAIN-CONTAINING PROTEIN"/>
    <property type="match status" value="1"/>
</dbReference>
<protein>
    <recommendedName>
        <fullName evidence="4">AB hydrolase-1 domain-containing protein</fullName>
    </recommendedName>
</protein>
<evidence type="ECO:0000313" key="3">
    <source>
        <dbReference type="Proteomes" id="UP000284706"/>
    </source>
</evidence>
<evidence type="ECO:0000313" key="2">
    <source>
        <dbReference type="EMBL" id="PPR01450.1"/>
    </source>
</evidence>